<name>A0A512BIL2_9BACT</name>
<feature type="chain" id="PRO_5022052948" evidence="1">
    <location>
        <begin position="21"/>
        <end position="260"/>
    </location>
</feature>
<dbReference type="OrthoDB" id="639821at2"/>
<evidence type="ECO:0000313" key="2">
    <source>
        <dbReference type="EMBL" id="GEO11657.1"/>
    </source>
</evidence>
<comment type="caution">
    <text evidence="2">The sequence shown here is derived from an EMBL/GenBank/DDBJ whole genome shotgun (WGS) entry which is preliminary data.</text>
</comment>
<keyword evidence="3" id="KW-1185">Reference proteome</keyword>
<protein>
    <submittedName>
        <fullName evidence="2">Uncharacterized protein</fullName>
    </submittedName>
</protein>
<gene>
    <name evidence="2" type="ORF">SAE01_41530</name>
</gene>
<keyword evidence="1" id="KW-0732">Signal</keyword>
<dbReference type="AlphaFoldDB" id="A0A512BIL2"/>
<dbReference type="Proteomes" id="UP000321513">
    <property type="component" value="Unassembled WGS sequence"/>
</dbReference>
<accession>A0A512BIL2</accession>
<dbReference type="EMBL" id="BJYT01000026">
    <property type="protein sequence ID" value="GEO11657.1"/>
    <property type="molecule type" value="Genomic_DNA"/>
</dbReference>
<organism evidence="2 3">
    <name type="scientific">Segetibacter aerophilus</name>
    <dbReference type="NCBI Taxonomy" id="670293"/>
    <lineage>
        <taxon>Bacteria</taxon>
        <taxon>Pseudomonadati</taxon>
        <taxon>Bacteroidota</taxon>
        <taxon>Chitinophagia</taxon>
        <taxon>Chitinophagales</taxon>
        <taxon>Chitinophagaceae</taxon>
        <taxon>Segetibacter</taxon>
    </lineage>
</organism>
<evidence type="ECO:0000256" key="1">
    <source>
        <dbReference type="SAM" id="SignalP"/>
    </source>
</evidence>
<sequence>MNKKFVIAYFICLSPFFVFAQNISGFWKGTLDMNRGCFAENNIELQFSAKGDSLSGSSYHYLDVNYYVKKKFAGVADPVTKKFIIEERVVTTFKIPSFCNVCIKRYELTYSRVGNQEFLKGGWSSILIGNYTNCDSGPITLSRIAQSAFREIPEINVDTGQIRLDFYDNGQIDNDSISVRINDQMVLTHQKLSLTPITAIIRIDLNNTFQEVEMIAENLGSIPPNTALLIITAGKKRYELFMSSSTQKSAKVRFLYEKPD</sequence>
<reference evidence="2 3" key="1">
    <citation type="submission" date="2019-07" db="EMBL/GenBank/DDBJ databases">
        <title>Whole genome shotgun sequence of Segetibacter aerophilus NBRC 106135.</title>
        <authorList>
            <person name="Hosoyama A."/>
            <person name="Uohara A."/>
            <person name="Ohji S."/>
            <person name="Ichikawa N."/>
        </authorList>
    </citation>
    <scope>NUCLEOTIDE SEQUENCE [LARGE SCALE GENOMIC DNA]</scope>
    <source>
        <strain evidence="2 3">NBRC 106135</strain>
    </source>
</reference>
<feature type="signal peptide" evidence="1">
    <location>
        <begin position="1"/>
        <end position="20"/>
    </location>
</feature>
<evidence type="ECO:0000313" key="3">
    <source>
        <dbReference type="Proteomes" id="UP000321513"/>
    </source>
</evidence>
<proteinExistence type="predicted"/>
<dbReference type="RefSeq" id="WP_147205765.1">
    <property type="nucleotide sequence ID" value="NZ_BJYT01000026.1"/>
</dbReference>